<feature type="compositionally biased region" description="Polar residues" evidence="2">
    <location>
        <begin position="179"/>
        <end position="191"/>
    </location>
</feature>
<feature type="compositionally biased region" description="Basic residues" evidence="2">
    <location>
        <begin position="1024"/>
        <end position="1033"/>
    </location>
</feature>
<evidence type="ECO:0000256" key="2">
    <source>
        <dbReference type="SAM" id="MobiDB-lite"/>
    </source>
</evidence>
<feature type="compositionally biased region" description="Acidic residues" evidence="2">
    <location>
        <begin position="544"/>
        <end position="554"/>
    </location>
</feature>
<gene>
    <name evidence="4" type="ORF">P43SY_001344</name>
</gene>
<dbReference type="AlphaFoldDB" id="A0AAD5Q1X3"/>
<feature type="region of interest" description="Disordered" evidence="2">
    <location>
        <begin position="611"/>
        <end position="662"/>
    </location>
</feature>
<feature type="region of interest" description="Disordered" evidence="2">
    <location>
        <begin position="103"/>
        <end position="141"/>
    </location>
</feature>
<dbReference type="EMBL" id="JAKCXM010000651">
    <property type="protein sequence ID" value="KAJ0392363.1"/>
    <property type="molecule type" value="Genomic_DNA"/>
</dbReference>
<feature type="region of interest" description="Disordered" evidence="2">
    <location>
        <begin position="960"/>
        <end position="980"/>
    </location>
</feature>
<organism evidence="4 5">
    <name type="scientific">Pythium insidiosum</name>
    <name type="common">Pythiosis disease agent</name>
    <dbReference type="NCBI Taxonomy" id="114742"/>
    <lineage>
        <taxon>Eukaryota</taxon>
        <taxon>Sar</taxon>
        <taxon>Stramenopiles</taxon>
        <taxon>Oomycota</taxon>
        <taxon>Peronosporomycetes</taxon>
        <taxon>Pythiales</taxon>
        <taxon>Pythiaceae</taxon>
        <taxon>Pythium</taxon>
    </lineage>
</organism>
<feature type="coiled-coil region" evidence="1">
    <location>
        <begin position="692"/>
        <end position="719"/>
    </location>
</feature>
<feature type="domain" description="CAP-Gly" evidence="3">
    <location>
        <begin position="1111"/>
        <end position="1153"/>
    </location>
</feature>
<comment type="caution">
    <text evidence="4">The sequence shown here is derived from an EMBL/GenBank/DDBJ whole genome shotgun (WGS) entry which is preliminary data.</text>
</comment>
<dbReference type="SMART" id="SM01052">
    <property type="entry name" value="CAP_GLY"/>
    <property type="match status" value="1"/>
</dbReference>
<feature type="compositionally biased region" description="Pro residues" evidence="2">
    <location>
        <begin position="743"/>
        <end position="755"/>
    </location>
</feature>
<feature type="compositionally biased region" description="Basic and acidic residues" evidence="2">
    <location>
        <begin position="639"/>
        <end position="661"/>
    </location>
</feature>
<feature type="compositionally biased region" description="Acidic residues" evidence="2">
    <location>
        <begin position="616"/>
        <end position="638"/>
    </location>
</feature>
<keyword evidence="1" id="KW-0175">Coiled coil</keyword>
<dbReference type="PROSITE" id="PS50245">
    <property type="entry name" value="CAP_GLY_2"/>
    <property type="match status" value="1"/>
</dbReference>
<dbReference type="PANTHER" id="PTHR48125:SF12">
    <property type="entry name" value="AT HOOK TRANSCRIPTION FACTOR FAMILY-RELATED"/>
    <property type="match status" value="1"/>
</dbReference>
<proteinExistence type="predicted"/>
<dbReference type="SUPFAM" id="SSF74924">
    <property type="entry name" value="Cap-Gly domain"/>
    <property type="match status" value="1"/>
</dbReference>
<name>A0AAD5Q1X3_PYTIN</name>
<feature type="region of interest" description="Disordered" evidence="2">
    <location>
        <begin position="1"/>
        <end position="67"/>
    </location>
</feature>
<evidence type="ECO:0000256" key="1">
    <source>
        <dbReference type="SAM" id="Coils"/>
    </source>
</evidence>
<feature type="compositionally biased region" description="Low complexity" evidence="2">
    <location>
        <begin position="196"/>
        <end position="218"/>
    </location>
</feature>
<protein>
    <recommendedName>
        <fullName evidence="3">CAP-Gly domain-containing protein</fullName>
    </recommendedName>
</protein>
<evidence type="ECO:0000313" key="4">
    <source>
        <dbReference type="EMBL" id="KAJ0392363.1"/>
    </source>
</evidence>
<dbReference type="Pfam" id="PF01302">
    <property type="entry name" value="CAP_GLY"/>
    <property type="match status" value="1"/>
</dbReference>
<feature type="region of interest" description="Disordered" evidence="2">
    <location>
        <begin position="736"/>
        <end position="793"/>
    </location>
</feature>
<dbReference type="InterPro" id="IPR000938">
    <property type="entry name" value="CAP-Gly_domain"/>
</dbReference>
<feature type="region of interest" description="Disordered" evidence="2">
    <location>
        <begin position="498"/>
        <end position="560"/>
    </location>
</feature>
<evidence type="ECO:0000259" key="3">
    <source>
        <dbReference type="PROSITE" id="PS50245"/>
    </source>
</evidence>
<dbReference type="Proteomes" id="UP001209570">
    <property type="component" value="Unassembled WGS sequence"/>
</dbReference>
<feature type="compositionally biased region" description="Low complexity" evidence="2">
    <location>
        <begin position="514"/>
        <end position="531"/>
    </location>
</feature>
<keyword evidence="5" id="KW-1185">Reference proteome</keyword>
<feature type="region of interest" description="Disordered" evidence="2">
    <location>
        <begin position="417"/>
        <end position="482"/>
    </location>
</feature>
<feature type="region of interest" description="Disordered" evidence="2">
    <location>
        <begin position="172"/>
        <end position="218"/>
    </location>
</feature>
<dbReference type="PANTHER" id="PTHR48125">
    <property type="entry name" value="LP07818P1"/>
    <property type="match status" value="1"/>
</dbReference>
<dbReference type="InterPro" id="IPR036859">
    <property type="entry name" value="CAP-Gly_dom_sf"/>
</dbReference>
<feature type="compositionally biased region" description="Polar residues" evidence="2">
    <location>
        <begin position="1"/>
        <end position="11"/>
    </location>
</feature>
<feature type="compositionally biased region" description="Low complexity" evidence="2">
    <location>
        <begin position="1039"/>
        <end position="1061"/>
    </location>
</feature>
<feature type="compositionally biased region" description="Basic and acidic residues" evidence="2">
    <location>
        <begin position="123"/>
        <end position="141"/>
    </location>
</feature>
<feature type="compositionally biased region" description="Low complexity" evidence="2">
    <location>
        <begin position="1014"/>
        <end position="1023"/>
    </location>
</feature>
<feature type="region of interest" description="Disordered" evidence="2">
    <location>
        <begin position="1010"/>
        <end position="1065"/>
    </location>
</feature>
<evidence type="ECO:0000313" key="5">
    <source>
        <dbReference type="Proteomes" id="UP001209570"/>
    </source>
</evidence>
<reference evidence="4" key="1">
    <citation type="submission" date="2021-12" db="EMBL/GenBank/DDBJ databases">
        <title>Prjna785345.</title>
        <authorList>
            <person name="Rujirawat T."/>
            <person name="Krajaejun T."/>
        </authorList>
    </citation>
    <scope>NUCLEOTIDE SEQUENCE</scope>
    <source>
        <strain evidence="4">Pi057C3</strain>
    </source>
</reference>
<dbReference type="Gene3D" id="2.30.30.190">
    <property type="entry name" value="CAP Gly-rich-like domain"/>
    <property type="match status" value="1"/>
</dbReference>
<sequence>MVLPASTSTSHAPALAQAQFPRREGSGRRHPPPPAPVVSSAPALTTRAPAGRSTELSTGLRRHPSATTARTVVDAFDPQRRPELHYLHDEVAAVRAGRGYYHPHEPARAPGTTIMSSPNPWEGARRREEWPSHHERERASRRDATIVPPMPSLAPRRRDQYAAEEIKLFVPPRSAPRLTPTSSHNNNNNQIVEKGPGPTTRTAPAPAPAASPSKPYASPQLRKMRLPEGMLHLWIYQARHLVFKRLFESMYERHGLRLRVYVTSRRSGDVSEIFETRRNYGGNMANPRWRRDKDDARDNKYGHFCIPLIRATLREDTELMIEIVCGILVVAHARVSLPALLLGSFGTTPELLASQSVQFRPHWFPLAGDDSGLLEISLEFISARLIRRQQESQQQHRQQYLQQQQQHQELFRHMQPPYHHHHQHQQPESDFGSYEEEYKRDDQEEEEVEGEKEKHDDTKAAVTVPMSSIANDPVYQEEQRQHAYDELEQHEWRRRQRFEVTSSRAPAEGGEQKTAATRTRSTTASSSRSTRFQLPPTVVPLHDEEPEQQEEEDASLMGPMRSSDDLVIMRSSSISGNEFDDDPSEYASVSTAAPEERMMNKQLWELYCYGLADDGPSGDEQDNDHDDEDPDGSDGDDEAPTKQRREPASPRSDGSDGRKLSMSEVSGYSMAFSDVSEASFVSRDASTCCSEILSYNDRIQRMEDAIRAARERRHDDELNNNDSPSATRRLAAADLPRSVGPPQSEPPRPKAPPLKGPASDRPTPAPISTYGWERPAPPRPAPSPASSEPIMDRPKPGVVLFDPEHIPVKGDAGQPDPALAAYRAKMLARRRSLPVKSLAATPGMGMGPSGGAWQPPRAAMMQERPYVLNANNQTEEQRTLQKLQQLDRHVAAMAAATAVSAAAAAAAMATTPMKMKMRRPPPLLLPPAVEELPPAPLSPVLSSLATDAGSCIDEDDAKAAAAAATAGPPPLRRKRSSSLHSVSDLLRDHVQIHNLNTSVDDSGATTMARQLAPSGSQQQQQHSQRSRSRSRSRSRQEPRSSQASSGSSGRESDASSSSGSQIVPMVVPSGAPLRVRRNSKGINVVHINGVMVGVGKFINVGTVPGVIRYIGPTLFAPGLWIGVELTERKGKHNGTVQNVQYFECAADHGIFIRAERLDVK</sequence>
<accession>A0AAD5Q1X3</accession>
<feature type="region of interest" description="Disordered" evidence="2">
    <location>
        <begin position="573"/>
        <end position="593"/>
    </location>
</feature>